<keyword evidence="3" id="KW-1185">Reference proteome</keyword>
<evidence type="ECO:0000313" key="2">
    <source>
        <dbReference type="EMBL" id="QWT29917.1"/>
    </source>
</evidence>
<proteinExistence type="predicted"/>
<organism evidence="2 3">
    <name type="scientific">Streptomyces phage TunaTartare</name>
    <dbReference type="NCBI Taxonomy" id="2848887"/>
    <lineage>
        <taxon>Viruses</taxon>
        <taxon>Duplodnaviria</taxon>
        <taxon>Heunggongvirae</taxon>
        <taxon>Uroviricota</taxon>
        <taxon>Caudoviricetes</taxon>
        <taxon>Stanwilliamsviridae</taxon>
        <taxon>Loccivirinae</taxon>
        <taxon>Faustvirus</taxon>
        <taxon>Faustvirus tunatartare</taxon>
    </lineage>
</organism>
<feature type="transmembrane region" description="Helical" evidence="1">
    <location>
        <begin position="114"/>
        <end position="133"/>
    </location>
</feature>
<dbReference type="KEGG" id="vg:77927593"/>
<keyword evidence="1" id="KW-0812">Transmembrane</keyword>
<sequence>MVNILKRAWKELATALSKPINKVAAVVLSVYTFLWGFWIANPFWDVFKHAELYSWLSDVAPETFWGILAMAVGAIMTYGVVRGSENSLTIGAFVGFIHWLIIAMGYFAGDWKNTGGITSSAMALYCAAIYLNIRYLHFMQTHPE</sequence>
<dbReference type="RefSeq" id="YP_010651873.1">
    <property type="nucleotide sequence ID" value="NC_070784.1"/>
</dbReference>
<feature type="transmembrane region" description="Helical" evidence="1">
    <location>
        <begin position="64"/>
        <end position="81"/>
    </location>
</feature>
<protein>
    <submittedName>
        <fullName evidence="2">Membrane protein</fullName>
    </submittedName>
</protein>
<name>A0A8F2E6L2_9CAUD</name>
<feature type="transmembrane region" description="Helical" evidence="1">
    <location>
        <begin position="20"/>
        <end position="44"/>
    </location>
</feature>
<evidence type="ECO:0000313" key="3">
    <source>
        <dbReference type="Proteomes" id="UP000683399"/>
    </source>
</evidence>
<accession>A0A8F2E6L2</accession>
<keyword evidence="1" id="KW-0472">Membrane</keyword>
<gene>
    <name evidence="2" type="primary">24</name>
    <name evidence="2" type="ORF">SEA_TUNATARTARE_24</name>
</gene>
<evidence type="ECO:0000256" key="1">
    <source>
        <dbReference type="SAM" id="Phobius"/>
    </source>
</evidence>
<reference evidence="2 3" key="1">
    <citation type="submission" date="2021-03" db="EMBL/GenBank/DDBJ databases">
        <authorList>
            <person name="Alqahtani R."/>
            <person name="Behailu E."/>
            <person name="Cappabianca D.W."/>
            <person name="Csanadi-Schwartz K.M."/>
            <person name="Dalal A.S."/>
            <person name="Fahim M.S."/>
            <person name="Franklin J.M."/>
            <person name="Gluckman M.H."/>
            <person name="Levine C.J."/>
            <person name="Martin N."/>
            <person name="Milza N."/>
            <person name="Najmabadi R."/>
            <person name="Newman A.M."/>
            <person name="Pajunar M."/>
            <person name="Qalawee I."/>
            <person name="Rizvi A."/>
            <person name="Samuel A."/>
            <person name="Smith A."/>
            <person name="Swann F.E."/>
            <person name="Sweeney P."/>
            <person name="Torres N.R."/>
            <person name="Ventrone L."/>
            <person name="Ventura L."/>
            <person name="Wroe M."/>
            <person name="Acquaye N.A."/>
            <person name="Agnes T.J."/>
            <person name="Ahmed A."/>
            <person name="Ahmed S."/>
            <person name="Amodu B.A."/>
            <person name="Arefeayne N.F."/>
            <person name="Asamoah-Frimpong E.A."/>
            <person name="Attaran A."/>
            <person name="Barragan J.M."/>
            <person name="Baumgarten L.N."/>
            <person name="Berhane B."/>
            <person name="Beyene A."/>
            <person name="Bhattarai B."/>
            <person name="Biondokin D.V."/>
            <person name="Boone B.K."/>
            <person name="Burney S.Z."/>
            <person name="Cayanan J.T."/>
            <person name="Cesta G."/>
            <person name="Chang J."/>
            <person name="Chavez J."/>
            <person name="Chorbajian C."/>
            <person name="Christian S."/>
            <person name="Corns J.R."/>
            <person name="Corns N.R."/>
            <person name="Cowan J.T."/>
            <person name="Coyne C."/>
            <person name="Dadzie B."/>
            <person name="Datu D.V."/>
            <person name="Deng B.C."/>
            <person name="Der L."/>
            <person name="Dickerson K."/>
            <person name="Dozier E."/>
            <person name="Egbunine A.O."/>
            <person name="Farooq M."/>
            <person name="Fonge A.E."/>
            <person name="Ghomsi-Nono M.P."/>
            <person name="Giampietro H."/>
            <person name="Gunnison R.P."/>
            <person name="Han S.H."/>
            <person name="Hennigan A.J."/>
            <person name="Hong A.N."/>
            <person name="Ijomor E.C."/>
            <person name="Jalali A."/>
            <person name="Jamil T.Z."/>
            <person name="Jenkins C.R."/>
            <person name="Joseph M.A."/>
            <person name="Jowanowitch O.J."/>
            <person name="Kang D."/>
            <person name="Khan A."/>
            <person name="Khan Z.K."/>
            <person name="Kiewe T."/>
            <person name="Kjerulf A.B."/>
            <person name="Kolosey V."/>
            <person name="Kurup M."/>
            <person name="Lee V.H."/>
            <person name="Llontop-Maldonado V."/>
            <person name="Long P."/>
            <person name="Lu N."/>
            <person name="Majekodunmi A."/>
            <person name="Malik H.W."/>
            <person name="Marcellino S.C."/>
            <person name="Martinez L.A."/>
            <person name="Meher F.N."/>
            <person name="Michelin M.A."/>
            <person name="Mitchell K.G."/>
            <person name="Mullens W.J."/>
            <person name="Nwakama C."/>
            <person name="Nwosu F.T."/>
            <person name="Oboh E.C."/>
            <person name="Odujinrin O."/>
            <person name="Ogunsan O."/>
            <person name="O'Neill K."/>
            <person name="Oxlaj J.A."/>
            <person name="Patel A.K."/>
            <person name="Patel B.R."/>
            <person name="Pham Q."/>
            <person name="Porter J."/>
            <person name="Portes J."/>
            <person name="Prokopenko A."/>
            <person name="Quraishi M."/>
            <person name="Qureshi M."/>
            <person name="Rivera A."/>
            <person name="Rubalsky V."/>
            <person name="Saikali Y."/>
            <person name="Saqaf K."/>
            <person name="Saroya S.R."/>
            <person name="Seas A."/>
            <person name="Shadrick R.E."/>
            <person name="Sharda N."/>
            <person name="Sigindere M.T."/>
            <person name="Simbi V.G."/>
            <person name="Thuzar C."/>
            <person name="Tran K."/>
            <person name="Tran V.D."/>
            <person name="Trang W."/>
            <person name="Vaishnav N."/>
            <person name="Vuong K."/>
            <person name="Walker C."/>
            <person name="Wallace S.A."/>
            <person name="Warfield J.C."/>
            <person name="Wikina T."/>
            <person name="Wobbeking F.T."/>
            <person name="Worrent L.D."/>
            <person name="Yan T."/>
            <person name="Zehra A."/>
            <person name="Avazpour P."/>
            <person name="Kim F.M."/>
            <person name="Mason K."/>
            <person name="Nguyen D.A."/>
            <person name="Pettit S.M."/>
            <person name="Zhou O.J."/>
            <person name="Brissett D.L."/>
            <person name="Gualtieri C."/>
            <person name="Hufford T.M."/>
            <person name="Ko J.M."/>
            <person name="Novak J.K."/>
            <person name="Smith Z.M."/>
            <person name="Mayer-Bacon C."/>
            <person name="Erill I."/>
            <person name="Caruso S.M."/>
            <person name="Garlena R.A."/>
            <person name="Russell D.A."/>
            <person name="Pope W.H."/>
            <person name="Jacobs-Sera D."/>
            <person name="Hatfull G.F."/>
        </authorList>
    </citation>
    <scope>NUCLEOTIDE SEQUENCE [LARGE SCALE GENOMIC DNA]</scope>
</reference>
<keyword evidence="1" id="KW-1133">Transmembrane helix</keyword>
<dbReference type="Proteomes" id="UP000683399">
    <property type="component" value="Segment"/>
</dbReference>
<dbReference type="EMBL" id="MW822145">
    <property type="protein sequence ID" value="QWT29917.1"/>
    <property type="molecule type" value="Genomic_DNA"/>
</dbReference>
<feature type="transmembrane region" description="Helical" evidence="1">
    <location>
        <begin position="88"/>
        <end position="108"/>
    </location>
</feature>
<dbReference type="GeneID" id="77927593"/>